<protein>
    <recommendedName>
        <fullName evidence="1">Ubiquitin-like domain-containing protein</fullName>
    </recommendedName>
</protein>
<dbReference type="OrthoDB" id="419317at2759"/>
<evidence type="ECO:0000259" key="1">
    <source>
        <dbReference type="PROSITE" id="PS50053"/>
    </source>
</evidence>
<proteinExistence type="predicted"/>
<dbReference type="PANTHER" id="PTHR10621">
    <property type="entry name" value="UV EXCISION REPAIR PROTEIN RAD23"/>
    <property type="match status" value="1"/>
</dbReference>
<evidence type="ECO:0000313" key="2">
    <source>
        <dbReference type="EMBL" id="OHT10585.1"/>
    </source>
</evidence>
<dbReference type="RefSeq" id="XP_068363721.1">
    <property type="nucleotide sequence ID" value="XM_068501189.1"/>
</dbReference>
<dbReference type="AlphaFoldDB" id="A0A1J4KGT9"/>
<evidence type="ECO:0000313" key="3">
    <source>
        <dbReference type="Proteomes" id="UP000179807"/>
    </source>
</evidence>
<gene>
    <name evidence="2" type="ORF">TRFO_20087</name>
</gene>
<dbReference type="GO" id="GO:0031593">
    <property type="term" value="F:polyubiquitin modification-dependent protein binding"/>
    <property type="evidence" value="ECO:0007669"/>
    <property type="project" value="TreeGrafter"/>
</dbReference>
<dbReference type="GeneID" id="94835893"/>
<accession>A0A1J4KGT9</accession>
<name>A0A1J4KGT9_9EUKA</name>
<comment type="caution">
    <text evidence="2">The sequence shown here is derived from an EMBL/GenBank/DDBJ whole genome shotgun (WGS) entry which is preliminary data.</text>
</comment>
<dbReference type="Gene3D" id="3.10.20.90">
    <property type="entry name" value="Phosphatidylinositol 3-kinase Catalytic Subunit, Chain A, domain 1"/>
    <property type="match status" value="1"/>
</dbReference>
<reference evidence="2" key="1">
    <citation type="submission" date="2016-10" db="EMBL/GenBank/DDBJ databases">
        <authorList>
            <person name="Benchimol M."/>
            <person name="Almeida L.G."/>
            <person name="Vasconcelos A.T."/>
            <person name="Perreira-Neves A."/>
            <person name="Rosa I.A."/>
            <person name="Tasca T."/>
            <person name="Bogo M.R."/>
            <person name="de Souza W."/>
        </authorList>
    </citation>
    <scope>NUCLEOTIDE SEQUENCE [LARGE SCALE GENOMIC DNA]</scope>
    <source>
        <strain evidence="2">K</strain>
    </source>
</reference>
<dbReference type="Pfam" id="PF00240">
    <property type="entry name" value="ubiquitin"/>
    <property type="match status" value="1"/>
</dbReference>
<dbReference type="PROSITE" id="PS50053">
    <property type="entry name" value="UBIQUITIN_2"/>
    <property type="match status" value="1"/>
</dbReference>
<dbReference type="VEuPathDB" id="TrichDB:TRFO_20087"/>
<sequence>MLSILKRFFMSDTTLNIEIRDLHGNVFKIKVPEKSTVGHIMKELQEKHNYEISHCILVYASIELEDDYEITNELIKENNRFVLFNSSYFPQKSFPRVSSAFDFHLPRYFDIFTDPTDLDLDERSIQRQFSFLDRSDNEYEDSVENSNDDNEGSSRQRMFGRITSFLDDFSIPREVITQIIDIVSQNPSSSIEFSLQTPEGEIFQLQGPNDQESDRFFFDMLNQNLYEQSNAYSPEENFSDGNIDYGLPNPDFDDDQEELNNNGNEAFFEAIQNPMIDEYDNLQRNLYEEDDDDISDENGQILPEIPPDDMIEQGEIYENGENDIDNLDGRLEQIEMGNPEIDGELLFPDIELTQQEIEIIRRLGGYGYDPMTIIQVFRACDQNEDTTLACLMSMG</sequence>
<dbReference type="EMBL" id="MLAK01000607">
    <property type="protein sequence ID" value="OHT10585.1"/>
    <property type="molecule type" value="Genomic_DNA"/>
</dbReference>
<dbReference type="Gene3D" id="1.10.8.10">
    <property type="entry name" value="DNA helicase RuvA subunit, C-terminal domain"/>
    <property type="match status" value="1"/>
</dbReference>
<organism evidence="2 3">
    <name type="scientific">Tritrichomonas foetus</name>
    <dbReference type="NCBI Taxonomy" id="1144522"/>
    <lineage>
        <taxon>Eukaryota</taxon>
        <taxon>Metamonada</taxon>
        <taxon>Parabasalia</taxon>
        <taxon>Tritrichomonadida</taxon>
        <taxon>Tritrichomonadidae</taxon>
        <taxon>Tritrichomonas</taxon>
    </lineage>
</organism>
<dbReference type="InterPro" id="IPR000626">
    <property type="entry name" value="Ubiquitin-like_dom"/>
</dbReference>
<dbReference type="GO" id="GO:0043161">
    <property type="term" value="P:proteasome-mediated ubiquitin-dependent protein catabolic process"/>
    <property type="evidence" value="ECO:0007669"/>
    <property type="project" value="TreeGrafter"/>
</dbReference>
<dbReference type="GO" id="GO:0070628">
    <property type="term" value="F:proteasome binding"/>
    <property type="evidence" value="ECO:0007669"/>
    <property type="project" value="TreeGrafter"/>
</dbReference>
<dbReference type="SUPFAM" id="SSF54236">
    <property type="entry name" value="Ubiquitin-like"/>
    <property type="match status" value="1"/>
</dbReference>
<dbReference type="GO" id="GO:0005654">
    <property type="term" value="C:nucleoplasm"/>
    <property type="evidence" value="ECO:0007669"/>
    <property type="project" value="TreeGrafter"/>
</dbReference>
<dbReference type="GO" id="GO:0005829">
    <property type="term" value="C:cytosol"/>
    <property type="evidence" value="ECO:0007669"/>
    <property type="project" value="TreeGrafter"/>
</dbReference>
<dbReference type="PANTHER" id="PTHR10621:SF0">
    <property type="entry name" value="UV EXCISION REPAIR PROTEIN RAD23"/>
    <property type="match status" value="1"/>
</dbReference>
<dbReference type="InterPro" id="IPR029071">
    <property type="entry name" value="Ubiquitin-like_domsf"/>
</dbReference>
<dbReference type="GO" id="GO:0043130">
    <property type="term" value="F:ubiquitin binding"/>
    <property type="evidence" value="ECO:0007669"/>
    <property type="project" value="TreeGrafter"/>
</dbReference>
<dbReference type="Proteomes" id="UP000179807">
    <property type="component" value="Unassembled WGS sequence"/>
</dbReference>
<feature type="domain" description="Ubiquitin-like" evidence="1">
    <location>
        <begin position="15"/>
        <end position="83"/>
    </location>
</feature>
<keyword evidence="3" id="KW-1185">Reference proteome</keyword>
<dbReference type="CDD" id="cd17039">
    <property type="entry name" value="Ubl_ubiquitin_like"/>
    <property type="match status" value="1"/>
</dbReference>